<evidence type="ECO:0000313" key="2">
    <source>
        <dbReference type="Proteomes" id="UP000199375"/>
    </source>
</evidence>
<protein>
    <recommendedName>
        <fullName evidence="3">Flavin reductase</fullName>
    </recommendedName>
</protein>
<accession>A0A1C4XU36</accession>
<dbReference type="AlphaFoldDB" id="A0A1C4XU36"/>
<proteinExistence type="predicted"/>
<dbReference type="Proteomes" id="UP000199375">
    <property type="component" value="Unassembled WGS sequence"/>
</dbReference>
<evidence type="ECO:0008006" key="3">
    <source>
        <dbReference type="Google" id="ProtNLM"/>
    </source>
</evidence>
<evidence type="ECO:0000313" key="1">
    <source>
        <dbReference type="EMBL" id="SCF11846.1"/>
    </source>
</evidence>
<organism evidence="1 2">
    <name type="scientific">Micromonospora haikouensis</name>
    <dbReference type="NCBI Taxonomy" id="686309"/>
    <lineage>
        <taxon>Bacteria</taxon>
        <taxon>Bacillati</taxon>
        <taxon>Actinomycetota</taxon>
        <taxon>Actinomycetes</taxon>
        <taxon>Micromonosporales</taxon>
        <taxon>Micromonosporaceae</taxon>
        <taxon>Micromonospora</taxon>
    </lineage>
</organism>
<sequence length="72" mass="8139">MTTHLPLTPAWTCGGCSADWPCHERRQELRAEFDRAPVSLAFYLAAHLVDAAQDLTHVPAGDLYQRFLGWTR</sequence>
<reference evidence="1 2" key="1">
    <citation type="submission" date="2016-06" db="EMBL/GenBank/DDBJ databases">
        <authorList>
            <person name="Kjaerup R.B."/>
            <person name="Dalgaard T.S."/>
            <person name="Juul-Madsen H.R."/>
        </authorList>
    </citation>
    <scope>NUCLEOTIDE SEQUENCE [LARGE SCALE GENOMIC DNA]</scope>
    <source>
        <strain evidence="1 2">DSM 45626</strain>
    </source>
</reference>
<name>A0A1C4XU36_9ACTN</name>
<dbReference type="EMBL" id="FMCW01000029">
    <property type="protein sequence ID" value="SCF11846.1"/>
    <property type="molecule type" value="Genomic_DNA"/>
</dbReference>
<gene>
    <name evidence="1" type="ORF">GA0070558_12985</name>
</gene>